<dbReference type="SUPFAM" id="SSF47986">
    <property type="entry name" value="DEATH domain"/>
    <property type="match status" value="2"/>
</dbReference>
<dbReference type="CDD" id="cd01671">
    <property type="entry name" value="CARD"/>
    <property type="match status" value="2"/>
</dbReference>
<dbReference type="FunFam" id="2.60.40.10:FF:002830">
    <property type="entry name" value="Uncharacterized protein"/>
    <property type="match status" value="1"/>
</dbReference>
<dbReference type="InterPro" id="IPR011029">
    <property type="entry name" value="DEATH-like_dom_sf"/>
</dbReference>
<dbReference type="Pfam" id="PF13927">
    <property type="entry name" value="Ig_3"/>
    <property type="match status" value="1"/>
</dbReference>
<feature type="domain" description="Ig-like" evidence="6">
    <location>
        <begin position="1015"/>
        <end position="1068"/>
    </location>
</feature>
<dbReference type="PANTHER" id="PTHR44170:SF58">
    <property type="entry name" value="PROTEIN TURTLE HOMOLOG A-LIKE ISOFORM X1"/>
    <property type="match status" value="1"/>
</dbReference>
<dbReference type="Gene3D" id="1.10.533.10">
    <property type="entry name" value="Death Domain, Fas"/>
    <property type="match status" value="2"/>
</dbReference>
<dbReference type="GO" id="GO:0005886">
    <property type="term" value="C:plasma membrane"/>
    <property type="evidence" value="ECO:0007669"/>
    <property type="project" value="TreeGrafter"/>
</dbReference>
<organism evidence="8 9">
    <name type="scientific">Branchiostoma lanceolatum</name>
    <name type="common">Common lancelet</name>
    <name type="synonym">Amphioxus lanceolatum</name>
    <dbReference type="NCBI Taxonomy" id="7740"/>
    <lineage>
        <taxon>Eukaryota</taxon>
        <taxon>Metazoa</taxon>
        <taxon>Chordata</taxon>
        <taxon>Cephalochordata</taxon>
        <taxon>Leptocardii</taxon>
        <taxon>Amphioxiformes</taxon>
        <taxon>Branchiostomatidae</taxon>
        <taxon>Branchiostoma</taxon>
    </lineage>
</organism>
<dbReference type="PANTHER" id="PTHR44170">
    <property type="entry name" value="PROTEIN SIDEKICK"/>
    <property type="match status" value="1"/>
</dbReference>
<dbReference type="InterPro" id="IPR003961">
    <property type="entry name" value="FN3_dom"/>
</dbReference>
<dbReference type="CDD" id="cd00063">
    <property type="entry name" value="FN3"/>
    <property type="match status" value="1"/>
</dbReference>
<keyword evidence="9" id="KW-1185">Reference proteome</keyword>
<name>A0A8K0EM18_BRALA</name>
<protein>
    <submittedName>
        <fullName evidence="8">CNTN3 protein</fullName>
    </submittedName>
</protein>
<evidence type="ECO:0000256" key="1">
    <source>
        <dbReference type="ARBA" id="ARBA00022737"/>
    </source>
</evidence>
<feature type="chain" id="PRO_5035472739" evidence="4">
    <location>
        <begin position="20"/>
        <end position="1083"/>
    </location>
</feature>
<dbReference type="PROSITE" id="PS50209">
    <property type="entry name" value="CARD"/>
    <property type="match status" value="1"/>
</dbReference>
<dbReference type="Pfam" id="PF07679">
    <property type="entry name" value="I-set"/>
    <property type="match status" value="3"/>
</dbReference>
<feature type="signal peptide" evidence="4">
    <location>
        <begin position="1"/>
        <end position="19"/>
    </location>
</feature>
<keyword evidence="1" id="KW-0677">Repeat</keyword>
<gene>
    <name evidence="8" type="primary">CNTN3</name>
    <name evidence="8" type="ORF">BLAG_LOCUS13357</name>
</gene>
<dbReference type="InterPro" id="IPR003599">
    <property type="entry name" value="Ig_sub"/>
</dbReference>
<dbReference type="Pfam" id="PF00041">
    <property type="entry name" value="fn3"/>
    <property type="match status" value="1"/>
</dbReference>
<dbReference type="SUPFAM" id="SSF49265">
    <property type="entry name" value="Fibronectin type III"/>
    <property type="match status" value="1"/>
</dbReference>
<evidence type="ECO:0000259" key="5">
    <source>
        <dbReference type="PROSITE" id="PS50209"/>
    </source>
</evidence>
<dbReference type="GO" id="GO:0007411">
    <property type="term" value="P:axon guidance"/>
    <property type="evidence" value="ECO:0007669"/>
    <property type="project" value="TreeGrafter"/>
</dbReference>
<dbReference type="InterPro" id="IPR007110">
    <property type="entry name" value="Ig-like_dom"/>
</dbReference>
<evidence type="ECO:0000256" key="4">
    <source>
        <dbReference type="SAM" id="SignalP"/>
    </source>
</evidence>
<dbReference type="CDD" id="cd00096">
    <property type="entry name" value="Ig"/>
    <property type="match status" value="1"/>
</dbReference>
<dbReference type="EMBL" id="OV696687">
    <property type="protein sequence ID" value="CAH1253672.1"/>
    <property type="molecule type" value="Genomic_DNA"/>
</dbReference>
<accession>A0A8K0EM18</accession>
<dbReference type="InterPro" id="IPR001315">
    <property type="entry name" value="CARD"/>
</dbReference>
<feature type="domain" description="Ig-like" evidence="6">
    <location>
        <begin position="345"/>
        <end position="438"/>
    </location>
</feature>
<evidence type="ECO:0000259" key="6">
    <source>
        <dbReference type="PROSITE" id="PS50835"/>
    </source>
</evidence>
<feature type="domain" description="Ig-like" evidence="6">
    <location>
        <begin position="140"/>
        <end position="226"/>
    </location>
</feature>
<dbReference type="FunFam" id="2.60.40.10:FF:000064">
    <property type="entry name" value="Contactin 1"/>
    <property type="match status" value="1"/>
</dbReference>
<dbReference type="Gene3D" id="2.60.40.10">
    <property type="entry name" value="Immunoglobulins"/>
    <property type="match status" value="6"/>
</dbReference>
<keyword evidence="4" id="KW-0732">Signal</keyword>
<dbReference type="AlphaFoldDB" id="A0A8K0EM18"/>
<dbReference type="SUPFAM" id="SSF48726">
    <property type="entry name" value="Immunoglobulin"/>
    <property type="match status" value="5"/>
</dbReference>
<keyword evidence="2" id="KW-1015">Disulfide bond</keyword>
<dbReference type="Proteomes" id="UP000838412">
    <property type="component" value="Chromosome 2"/>
</dbReference>
<evidence type="ECO:0000259" key="7">
    <source>
        <dbReference type="PROSITE" id="PS50853"/>
    </source>
</evidence>
<dbReference type="SMART" id="SM00408">
    <property type="entry name" value="IGc2"/>
    <property type="match status" value="5"/>
</dbReference>
<evidence type="ECO:0000313" key="9">
    <source>
        <dbReference type="Proteomes" id="UP000838412"/>
    </source>
</evidence>
<evidence type="ECO:0000256" key="3">
    <source>
        <dbReference type="ARBA" id="ARBA00023319"/>
    </source>
</evidence>
<feature type="domain" description="Ig-like" evidence="6">
    <location>
        <begin position="42"/>
        <end position="126"/>
    </location>
</feature>
<evidence type="ECO:0000313" key="8">
    <source>
        <dbReference type="EMBL" id="CAH1253672.1"/>
    </source>
</evidence>
<dbReference type="GO" id="GO:0098632">
    <property type="term" value="F:cell-cell adhesion mediator activity"/>
    <property type="evidence" value="ECO:0007669"/>
    <property type="project" value="TreeGrafter"/>
</dbReference>
<reference evidence="8" key="1">
    <citation type="submission" date="2022-01" db="EMBL/GenBank/DDBJ databases">
        <authorList>
            <person name="Braso-Vives M."/>
        </authorList>
    </citation>
    <scope>NUCLEOTIDE SEQUENCE</scope>
</reference>
<dbReference type="FunFam" id="1.10.533.10:FF:000081">
    <property type="entry name" value="Apoptotic protease-activating factor 1"/>
    <property type="match status" value="1"/>
</dbReference>
<dbReference type="InterPro" id="IPR036116">
    <property type="entry name" value="FN3_sf"/>
</dbReference>
<dbReference type="FunFam" id="2.60.40.10:FF:002286">
    <property type="entry name" value="Cdon"/>
    <property type="match status" value="1"/>
</dbReference>
<dbReference type="SMART" id="SM00060">
    <property type="entry name" value="FN3"/>
    <property type="match status" value="1"/>
</dbReference>
<feature type="domain" description="CARD" evidence="5">
    <location>
        <begin position="618"/>
        <end position="695"/>
    </location>
</feature>
<sequence length="1083" mass="116766">MATVGQIFIVLTICYLANGQDDGSTRGGTVSDTLSPDEVVSPKVTVQPSTTIIDLHRNEASRQLRCEASGEPELVYTWKKDGQDLGARSPPYAFDGGNLVLNNPQKDVDTGSYQCLVSNDYGAVVSIPASVRFSFVNEFPGTERNPTTATTNRGTSMQCAPPESYPGILFQWVKVGADEPAFQVTNQRWYVSKKTGDIYFATATADDAGNYQCVVQVSTDPNAPFTDFSPQMQMIVNDAAAGDPANIAADLQLQEADQVVAVQGSSLLLEGFAYGNPIPVLAWTKTDVNGNPLPMPTKVKYERYNRFINISDVQRDDAGYYTVTATNTAGPPDSKRTLLVMAGKPVIVQGLEEQSKDRVPGDNQVFTVTWENSGDGAPTTCTWLHDGQPVVLDDRKTVQNTATSSVLTINKLQRGDKGAYQCLVNNKYGGVPTAAELRVGAPSRVPNIVPSDKGDDTLTLNWDEPKTVDPITNYNVLYYPTDNPDDRKTVDTGTDRTATLTGLTPSPDAYTYKVRAETAHVRGPYGELVGTRTGGDGGAGGGGGTGGGTAGGQTGGGSGLWYLAWLIPLLLLLLLLLLLCCCCCCWYCGLCGKYCPCCTCFGSGKSKGGTKPGFHKPMSREHQDMLQLYRTDIVDNVQHPERITAYLASTNVLPPNMVAAISRQRTREGHSKKLLNDMKLGGDEAFEDYCTALRKEEKLGWLADTLEGPGLSADKKELLLRHEDYLVNKMDPESTCMYLQKNKVFTNNMVAHCLSANTTEEKNRRILHLMQSRSDADYVVFCDSLRATSGAAVLAGLLQGHGGGNQVINMPSEKVPLLPETEVDAVDSAFQSVSLQPADSAFHGVPMAQVGTLNAKQVSATNAMVQNQSYMNTNVTNVTNVSRHVTNQNVDLVQTSRSAKDNRGFSYTKGSGFGTGGVTIGEGMNGQVHYRKQQGDSNFQQNSSGTLPGNNPAVMSVMWESEDVVRLSEGMERGGQVSVEQMMSPKGFDDGEAKTTTGVPRGHPVILEVKGEVDNVKWLHNGRTMSPSADFEMTSDGSSHVLKIASMSPSKDGTYTCEGTTPEGGSLACDVIIQTFDHKKTIL</sequence>
<dbReference type="GO" id="GO:0030424">
    <property type="term" value="C:axon"/>
    <property type="evidence" value="ECO:0007669"/>
    <property type="project" value="TreeGrafter"/>
</dbReference>
<dbReference type="InterPro" id="IPR013098">
    <property type="entry name" value="Ig_I-set"/>
</dbReference>
<dbReference type="OrthoDB" id="5982258at2759"/>
<keyword evidence="3" id="KW-0393">Immunoglobulin domain</keyword>
<feature type="domain" description="Fibronectin type-III" evidence="7">
    <location>
        <begin position="441"/>
        <end position="536"/>
    </location>
</feature>
<evidence type="ECO:0000256" key="2">
    <source>
        <dbReference type="ARBA" id="ARBA00023157"/>
    </source>
</evidence>
<proteinExistence type="predicted"/>
<dbReference type="InterPro" id="IPR003598">
    <property type="entry name" value="Ig_sub2"/>
</dbReference>
<dbReference type="PROSITE" id="PS50835">
    <property type="entry name" value="IG_LIKE"/>
    <property type="match status" value="4"/>
</dbReference>
<dbReference type="InterPro" id="IPR036179">
    <property type="entry name" value="Ig-like_dom_sf"/>
</dbReference>
<dbReference type="InterPro" id="IPR013783">
    <property type="entry name" value="Ig-like_fold"/>
</dbReference>
<dbReference type="SMART" id="SM00409">
    <property type="entry name" value="IG"/>
    <property type="match status" value="5"/>
</dbReference>
<dbReference type="PROSITE" id="PS50853">
    <property type="entry name" value="FN3"/>
    <property type="match status" value="1"/>
</dbReference>
<dbReference type="GO" id="GO:0042981">
    <property type="term" value="P:regulation of apoptotic process"/>
    <property type="evidence" value="ECO:0007669"/>
    <property type="project" value="InterPro"/>
</dbReference>
<dbReference type="Pfam" id="PF00619">
    <property type="entry name" value="CARD"/>
    <property type="match status" value="1"/>
</dbReference>
<dbReference type="GO" id="GO:0007420">
    <property type="term" value="P:brain development"/>
    <property type="evidence" value="ECO:0007669"/>
    <property type="project" value="TreeGrafter"/>
</dbReference>